<dbReference type="RefSeq" id="WP_209970528.1">
    <property type="nucleotide sequence ID" value="NZ_JAGGLB010000003.1"/>
</dbReference>
<proteinExistence type="predicted"/>
<protein>
    <submittedName>
        <fullName evidence="1">Uncharacterized protein</fullName>
    </submittedName>
</protein>
<evidence type="ECO:0000313" key="1">
    <source>
        <dbReference type="EMBL" id="MBP1989720.1"/>
    </source>
</evidence>
<organism evidence="1 2">
    <name type="scientific">Paenibacillus eucommiae</name>
    <dbReference type="NCBI Taxonomy" id="1355755"/>
    <lineage>
        <taxon>Bacteria</taxon>
        <taxon>Bacillati</taxon>
        <taxon>Bacillota</taxon>
        <taxon>Bacilli</taxon>
        <taxon>Bacillales</taxon>
        <taxon>Paenibacillaceae</taxon>
        <taxon>Paenibacillus</taxon>
    </lineage>
</organism>
<dbReference type="EMBL" id="JAGGLB010000003">
    <property type="protein sequence ID" value="MBP1989720.1"/>
    <property type="molecule type" value="Genomic_DNA"/>
</dbReference>
<keyword evidence="2" id="KW-1185">Reference proteome</keyword>
<name>A0ABS4IQB4_9BACL</name>
<dbReference type="Proteomes" id="UP001519287">
    <property type="component" value="Unassembled WGS sequence"/>
</dbReference>
<gene>
    <name evidence="1" type="ORF">J2Z66_001318</name>
</gene>
<accession>A0ABS4IQB4</accession>
<reference evidence="1 2" key="1">
    <citation type="submission" date="2021-03" db="EMBL/GenBank/DDBJ databases">
        <title>Genomic Encyclopedia of Type Strains, Phase IV (KMG-IV): sequencing the most valuable type-strain genomes for metagenomic binning, comparative biology and taxonomic classification.</title>
        <authorList>
            <person name="Goeker M."/>
        </authorList>
    </citation>
    <scope>NUCLEOTIDE SEQUENCE [LARGE SCALE GENOMIC DNA]</scope>
    <source>
        <strain evidence="1 2">DSM 26048</strain>
    </source>
</reference>
<comment type="caution">
    <text evidence="1">The sequence shown here is derived from an EMBL/GenBank/DDBJ whole genome shotgun (WGS) entry which is preliminary data.</text>
</comment>
<evidence type="ECO:0000313" key="2">
    <source>
        <dbReference type="Proteomes" id="UP001519287"/>
    </source>
</evidence>
<sequence>MKDQAAKELDPTEFDWTTLLRGSDAELELAWMHVEMNDRKEDLSELGWLLQGIRKKLQVYQEAFPDKQFELDLEAAFTQQTDLLQQRVDGYENKLEACDLDAYLSLKYEIRLLFKQLGAILAGSDWQSPCKRLGSAAPDISAEAGFAQEEEGTYMRSYGSETVKQYEEASIEAFYSLSEGLLKQSVGFLTSSGMKALELALFSYKSITQQTMPFYFQKGFYGEGVDLATMLLNAPLEVDPEAIYTKVEANETIGGLLVDPGVCWPVRPAIDLARLFEGLAHHKQNAPLYVIVDRTLTSIANPLFVRYADRLPDHVVLISVESGIKYLQYGFDLANVGCLVALGRALESAEHREKWVSLLSLLDAGADPVTVRQLPEPDLKRVTSRLCRLNRNAYWMDAFLRHMVREGKVASFYHSVEPSSQFMLKGQPWIGSLFYIQLPGERTEQDYQAWIDRFVAAAPEEEHFVSGGSFGFDTFRMNAVTDATGKETALRVSIGRDPLVQLLWKLRYMYRHM</sequence>